<dbReference type="EMBL" id="QGGU01000007">
    <property type="protein sequence ID" value="PWK49877.1"/>
    <property type="molecule type" value="Genomic_DNA"/>
</dbReference>
<organism evidence="1 2">
    <name type="scientific">Pleionea mediterranea</name>
    <dbReference type="NCBI Taxonomy" id="523701"/>
    <lineage>
        <taxon>Bacteria</taxon>
        <taxon>Pseudomonadati</taxon>
        <taxon>Pseudomonadota</taxon>
        <taxon>Gammaproteobacteria</taxon>
        <taxon>Oceanospirillales</taxon>
        <taxon>Pleioneaceae</taxon>
        <taxon>Pleionea</taxon>
    </lineage>
</organism>
<reference evidence="1 2" key="1">
    <citation type="submission" date="2018-05" db="EMBL/GenBank/DDBJ databases">
        <title>Genomic Encyclopedia of Type Strains, Phase IV (KMG-IV): sequencing the most valuable type-strain genomes for metagenomic binning, comparative biology and taxonomic classification.</title>
        <authorList>
            <person name="Goeker M."/>
        </authorList>
    </citation>
    <scope>NUCLEOTIDE SEQUENCE [LARGE SCALE GENOMIC DNA]</scope>
    <source>
        <strain evidence="1 2">DSM 25350</strain>
    </source>
</reference>
<keyword evidence="2" id="KW-1185">Reference proteome</keyword>
<evidence type="ECO:0000313" key="1">
    <source>
        <dbReference type="EMBL" id="PWK49877.1"/>
    </source>
</evidence>
<evidence type="ECO:0000313" key="2">
    <source>
        <dbReference type="Proteomes" id="UP000245790"/>
    </source>
</evidence>
<gene>
    <name evidence="1" type="ORF">C8D97_10738</name>
</gene>
<evidence type="ECO:0008006" key="3">
    <source>
        <dbReference type="Google" id="ProtNLM"/>
    </source>
</evidence>
<dbReference type="AlphaFoldDB" id="A0A316G619"/>
<comment type="caution">
    <text evidence="1">The sequence shown here is derived from an EMBL/GenBank/DDBJ whole genome shotgun (WGS) entry which is preliminary data.</text>
</comment>
<name>A0A316G619_9GAMM</name>
<dbReference type="Proteomes" id="UP000245790">
    <property type="component" value="Unassembled WGS sequence"/>
</dbReference>
<proteinExistence type="predicted"/>
<sequence>MLYKALAYIMILLIAVQSVVAVVDSHQLHQSGSEHLSFEHSHDQPGNKSTPDKIRIQALQQSDLNNFDCHHCCHCHGVAQLFLPTVNDNSLLAHLGKEVVGYLNIYLSFRGSPDNPPPIS</sequence>
<protein>
    <recommendedName>
        <fullName evidence="3">DUF2946 domain-containing protein</fullName>
    </recommendedName>
</protein>
<accession>A0A316G619</accession>